<dbReference type="InterPro" id="IPR048466">
    <property type="entry name" value="DNA_pol3_delta-like_C"/>
</dbReference>
<gene>
    <name evidence="12" type="primary">holA</name>
    <name evidence="13" type="ORF">C8D92_10886</name>
    <name evidence="12" type="ORF">CF392_06320</name>
</gene>
<dbReference type="NCBIfam" id="TIGR01128">
    <property type="entry name" value="holA"/>
    <property type="match status" value="1"/>
</dbReference>
<evidence type="ECO:0000256" key="3">
    <source>
        <dbReference type="ARBA" id="ARBA00022679"/>
    </source>
</evidence>
<evidence type="ECO:0000313" key="15">
    <source>
        <dbReference type="Proteomes" id="UP000245887"/>
    </source>
</evidence>
<protein>
    <recommendedName>
        <fullName evidence="2 9">DNA polymerase III subunit delta</fullName>
        <ecNumber evidence="1 9">2.7.7.7</ecNumber>
    </recommendedName>
</protein>
<accession>A0A2A2I3Q4</accession>
<dbReference type="PANTHER" id="PTHR34388:SF1">
    <property type="entry name" value="DNA POLYMERASE III SUBUNIT DELTA"/>
    <property type="match status" value="1"/>
</dbReference>
<dbReference type="GO" id="GO:0003887">
    <property type="term" value="F:DNA-directed DNA polymerase activity"/>
    <property type="evidence" value="ECO:0007669"/>
    <property type="project" value="UniProtKB-UniRule"/>
</dbReference>
<dbReference type="Gene3D" id="3.40.50.300">
    <property type="entry name" value="P-loop containing nucleotide triphosphate hydrolases"/>
    <property type="match status" value="1"/>
</dbReference>
<reference evidence="13 15" key="2">
    <citation type="submission" date="2018-04" db="EMBL/GenBank/DDBJ databases">
        <title>Genomic Encyclopedia of Type Strains, Phase IV (KMG-IV): sequencing the most valuable type-strain genomes for metagenomic binning, comparative biology and taxonomic classification.</title>
        <authorList>
            <person name="Goeker M."/>
        </authorList>
    </citation>
    <scope>NUCLEOTIDE SEQUENCE [LARGE SCALE GENOMIC DNA]</scope>
    <source>
        <strain evidence="13 15">DSM 28688</strain>
    </source>
</reference>
<evidence type="ECO:0000313" key="14">
    <source>
        <dbReference type="Proteomes" id="UP000218332"/>
    </source>
</evidence>
<comment type="catalytic activity">
    <reaction evidence="8">
        <text>DNA(n) + a 2'-deoxyribonucleoside 5'-triphosphate = DNA(n+1) + diphosphate</text>
        <dbReference type="Rhea" id="RHEA:22508"/>
        <dbReference type="Rhea" id="RHEA-COMP:17339"/>
        <dbReference type="Rhea" id="RHEA-COMP:17340"/>
        <dbReference type="ChEBI" id="CHEBI:33019"/>
        <dbReference type="ChEBI" id="CHEBI:61560"/>
        <dbReference type="ChEBI" id="CHEBI:173112"/>
        <dbReference type="EC" id="2.7.7.7"/>
    </reaction>
</comment>
<dbReference type="InterPro" id="IPR008921">
    <property type="entry name" value="DNA_pol3_clamp-load_cplx_C"/>
</dbReference>
<dbReference type="EC" id="2.7.7.7" evidence="1 9"/>
<evidence type="ECO:0000259" key="11">
    <source>
        <dbReference type="Pfam" id="PF21694"/>
    </source>
</evidence>
<evidence type="ECO:0000256" key="8">
    <source>
        <dbReference type="ARBA" id="ARBA00049244"/>
    </source>
</evidence>
<dbReference type="GO" id="GO:0009360">
    <property type="term" value="C:DNA polymerase III complex"/>
    <property type="evidence" value="ECO:0007669"/>
    <property type="project" value="UniProtKB-UniRule"/>
</dbReference>
<evidence type="ECO:0000256" key="4">
    <source>
        <dbReference type="ARBA" id="ARBA00022695"/>
    </source>
</evidence>
<feature type="domain" description="DNA polymerase III delta subunit-like C-terminal" evidence="11">
    <location>
        <begin position="213"/>
        <end position="314"/>
    </location>
</feature>
<dbReference type="Pfam" id="PF06144">
    <property type="entry name" value="DNA_pol3_delta"/>
    <property type="match status" value="1"/>
</dbReference>
<evidence type="ECO:0000256" key="2">
    <source>
        <dbReference type="ARBA" id="ARBA00017703"/>
    </source>
</evidence>
<dbReference type="EMBL" id="QEKQ01000008">
    <property type="protein sequence ID" value="PVY70730.1"/>
    <property type="molecule type" value="Genomic_DNA"/>
</dbReference>
<evidence type="ECO:0000256" key="6">
    <source>
        <dbReference type="ARBA" id="ARBA00022932"/>
    </source>
</evidence>
<evidence type="ECO:0000256" key="1">
    <source>
        <dbReference type="ARBA" id="ARBA00012417"/>
    </source>
</evidence>
<keyword evidence="14" id="KW-1185">Reference proteome</keyword>
<evidence type="ECO:0000313" key="12">
    <source>
        <dbReference type="EMBL" id="PAV26349.1"/>
    </source>
</evidence>
<evidence type="ECO:0000256" key="9">
    <source>
        <dbReference type="NCBIfam" id="TIGR01128"/>
    </source>
</evidence>
<keyword evidence="6" id="KW-0239">DNA-directed DNA polymerase</keyword>
<keyword evidence="3" id="KW-0808">Transferase</keyword>
<dbReference type="InterPro" id="IPR010372">
    <property type="entry name" value="DNA_pol3_delta_N"/>
</dbReference>
<dbReference type="CDD" id="cd18138">
    <property type="entry name" value="HLD_clamp_pol_III_delta"/>
    <property type="match status" value="1"/>
</dbReference>
<evidence type="ECO:0000313" key="13">
    <source>
        <dbReference type="EMBL" id="PVY70730.1"/>
    </source>
</evidence>
<dbReference type="SUPFAM" id="SSF52540">
    <property type="entry name" value="P-loop containing nucleoside triphosphate hydrolases"/>
    <property type="match status" value="1"/>
</dbReference>
<dbReference type="InterPro" id="IPR027417">
    <property type="entry name" value="P-loop_NTPase"/>
</dbReference>
<dbReference type="SUPFAM" id="SSF48019">
    <property type="entry name" value="post-AAA+ oligomerization domain-like"/>
    <property type="match status" value="1"/>
</dbReference>
<dbReference type="Proteomes" id="UP000218332">
    <property type="component" value="Unassembled WGS sequence"/>
</dbReference>
<reference evidence="12 14" key="1">
    <citation type="submission" date="2017-07" db="EMBL/GenBank/DDBJ databases">
        <title>Tamlnaduibacter salinus (Mi-7) genome sequencing.</title>
        <authorList>
            <person name="Verma A."/>
            <person name="Krishnamurthi S."/>
        </authorList>
    </citation>
    <scope>NUCLEOTIDE SEQUENCE [LARGE SCALE GENOMIC DNA]</scope>
    <source>
        <strain evidence="12 14">Mi-7</strain>
    </source>
</reference>
<dbReference type="EMBL" id="NMPM01000027">
    <property type="protein sequence ID" value="PAV26349.1"/>
    <property type="molecule type" value="Genomic_DNA"/>
</dbReference>
<dbReference type="OrthoDB" id="9770982at2"/>
<dbReference type="Gene3D" id="1.10.8.60">
    <property type="match status" value="1"/>
</dbReference>
<evidence type="ECO:0000259" key="10">
    <source>
        <dbReference type="Pfam" id="PF06144"/>
    </source>
</evidence>
<sequence>MTTKPHELTRSLEKGLKPVYLVSGDEPLLVQESCDEIRDAARKAGYEDRQVYHADQQLDWQVVGEELNALSLFAEKRRIEVHLGSGRLGNDGQAVIEQALTRPPEDVIVLLIGARLERSETRKKWYKALQNHGVHVPIWPLDPERFPEWLRKRAHSRGLHLTKGALEALTERLEGNLLAASQEVDRLALLAPDETLDDTFIEQAVMDSARFSAFELIAALMRGQVRQAHRILGVLEQEGENPLPLLGLLSRDIRMTLQLQQARRHGESPAAFCQRQRVFPKQRAQQLQEAGSRLSPIRLRAALTQCSDIDRAAKGYGRMSAWYYLRELATALR</sequence>
<dbReference type="InterPro" id="IPR005790">
    <property type="entry name" value="DNA_polIII_delta"/>
</dbReference>
<dbReference type="GO" id="GO:0003677">
    <property type="term" value="F:DNA binding"/>
    <property type="evidence" value="ECO:0007669"/>
    <property type="project" value="InterPro"/>
</dbReference>
<dbReference type="RefSeq" id="WP_095610617.1">
    <property type="nucleotide sequence ID" value="NZ_NMPM01000027.1"/>
</dbReference>
<proteinExistence type="inferred from homology"/>
<dbReference type="GO" id="GO:0006261">
    <property type="term" value="P:DNA-templated DNA replication"/>
    <property type="evidence" value="ECO:0007669"/>
    <property type="project" value="TreeGrafter"/>
</dbReference>
<comment type="caution">
    <text evidence="12">The sequence shown here is derived from an EMBL/GenBank/DDBJ whole genome shotgun (WGS) entry which is preliminary data.</text>
</comment>
<keyword evidence="4" id="KW-0548">Nucleotidyltransferase</keyword>
<evidence type="ECO:0000256" key="5">
    <source>
        <dbReference type="ARBA" id="ARBA00022705"/>
    </source>
</evidence>
<keyword evidence="5" id="KW-0235">DNA replication</keyword>
<name>A0A2A2I3Q4_9GAMM</name>
<dbReference type="PANTHER" id="PTHR34388">
    <property type="entry name" value="DNA POLYMERASE III SUBUNIT DELTA"/>
    <property type="match status" value="1"/>
</dbReference>
<dbReference type="AlphaFoldDB" id="A0A2A2I3Q4"/>
<evidence type="ECO:0000256" key="7">
    <source>
        <dbReference type="ARBA" id="ARBA00034754"/>
    </source>
</evidence>
<dbReference type="Gene3D" id="1.20.272.10">
    <property type="match status" value="1"/>
</dbReference>
<organism evidence="12 14">
    <name type="scientific">Tamilnaduibacter salinus</name>
    <dbReference type="NCBI Taxonomy" id="1484056"/>
    <lineage>
        <taxon>Bacteria</taxon>
        <taxon>Pseudomonadati</taxon>
        <taxon>Pseudomonadota</taxon>
        <taxon>Gammaproteobacteria</taxon>
        <taxon>Pseudomonadales</taxon>
        <taxon>Marinobacteraceae</taxon>
        <taxon>Tamilnaduibacter</taxon>
    </lineage>
</organism>
<feature type="domain" description="DNA polymerase III delta N-terminal" evidence="10">
    <location>
        <begin position="20"/>
        <end position="136"/>
    </location>
</feature>
<dbReference type="Proteomes" id="UP000245887">
    <property type="component" value="Unassembled WGS sequence"/>
</dbReference>
<comment type="similarity">
    <text evidence="7">Belongs to the DNA polymerase HolA subunit family.</text>
</comment>
<dbReference type="Pfam" id="PF21694">
    <property type="entry name" value="DNA_pol3_delta_C"/>
    <property type="match status" value="1"/>
</dbReference>